<feature type="chain" id="PRO_5022713069" description="Apple domain-containing protein" evidence="1">
    <location>
        <begin position="20"/>
        <end position="788"/>
    </location>
</feature>
<feature type="domain" description="DUF4964" evidence="3">
    <location>
        <begin position="17"/>
        <end position="76"/>
    </location>
</feature>
<dbReference type="Pfam" id="PF16334">
    <property type="entry name" value="DUF4964"/>
    <property type="match status" value="1"/>
</dbReference>
<name>A0A5A8C2F8_CAFRO</name>
<dbReference type="InterPro" id="IPR052743">
    <property type="entry name" value="Glutaminase_GtaA"/>
</dbReference>
<dbReference type="PANTHER" id="PTHR31987:SF1">
    <property type="entry name" value="GLUTAMINASE A"/>
    <property type="match status" value="1"/>
</dbReference>
<feature type="signal peptide" evidence="1">
    <location>
        <begin position="1"/>
        <end position="19"/>
    </location>
</feature>
<reference evidence="6 7" key="1">
    <citation type="submission" date="2019-07" db="EMBL/GenBank/DDBJ databases">
        <title>Genomes of Cafeteria roenbergensis.</title>
        <authorList>
            <person name="Fischer M.G."/>
            <person name="Hackl T."/>
            <person name="Roman M."/>
        </authorList>
    </citation>
    <scope>NUCLEOTIDE SEQUENCE [LARGE SCALE GENOMIC DNA]</scope>
    <source>
        <strain evidence="6 7">BVI</strain>
    </source>
</reference>
<organism evidence="6 7">
    <name type="scientific">Cafeteria roenbergensis</name>
    <name type="common">Marine flagellate</name>
    <dbReference type="NCBI Taxonomy" id="33653"/>
    <lineage>
        <taxon>Eukaryota</taxon>
        <taxon>Sar</taxon>
        <taxon>Stramenopiles</taxon>
        <taxon>Bigyra</taxon>
        <taxon>Opalozoa</taxon>
        <taxon>Bicosoecida</taxon>
        <taxon>Cafeteriaceae</taxon>
        <taxon>Cafeteria</taxon>
    </lineage>
</organism>
<evidence type="ECO:0000313" key="7">
    <source>
        <dbReference type="Proteomes" id="UP000323011"/>
    </source>
</evidence>
<dbReference type="InterPro" id="IPR033433">
    <property type="entry name" value="GtaA_N"/>
</dbReference>
<dbReference type="AlphaFoldDB" id="A0A5A8C2F8"/>
<dbReference type="EMBL" id="VLTN01000071">
    <property type="protein sequence ID" value="KAA0147173.1"/>
    <property type="molecule type" value="Genomic_DNA"/>
</dbReference>
<evidence type="ECO:0000256" key="1">
    <source>
        <dbReference type="SAM" id="SignalP"/>
    </source>
</evidence>
<feature type="domain" description="Glutaminase A central" evidence="4">
    <location>
        <begin position="425"/>
        <end position="784"/>
    </location>
</feature>
<evidence type="ECO:0000259" key="5">
    <source>
        <dbReference type="Pfam" id="PF17168"/>
    </source>
</evidence>
<dbReference type="Pfam" id="PF17168">
    <property type="entry name" value="DUF5127"/>
    <property type="match status" value="1"/>
</dbReference>
<evidence type="ECO:0000313" key="6">
    <source>
        <dbReference type="EMBL" id="KAA0147173.1"/>
    </source>
</evidence>
<dbReference type="InterPro" id="IPR032514">
    <property type="entry name" value="GtaA_central"/>
</dbReference>
<feature type="domain" description="Glutaminase A N-terminal" evidence="5">
    <location>
        <begin position="182"/>
        <end position="417"/>
    </location>
</feature>
<dbReference type="InterPro" id="IPR032515">
    <property type="entry name" value="DUF4964"/>
</dbReference>
<evidence type="ECO:0008006" key="8">
    <source>
        <dbReference type="Google" id="ProtNLM"/>
    </source>
</evidence>
<protein>
    <recommendedName>
        <fullName evidence="8">Apple domain-containing protein</fullName>
    </recommendedName>
</protein>
<accession>A0A5A8C2F8</accession>
<dbReference type="Proteomes" id="UP000323011">
    <property type="component" value="Unassembled WGS sequence"/>
</dbReference>
<dbReference type="Pfam" id="PF14295">
    <property type="entry name" value="PAN_4"/>
    <property type="match status" value="1"/>
</dbReference>
<gene>
    <name evidence="6" type="ORF">FNF29_07545</name>
</gene>
<dbReference type="PANTHER" id="PTHR31987">
    <property type="entry name" value="GLUTAMINASE A-RELATED"/>
    <property type="match status" value="1"/>
</dbReference>
<dbReference type="InterPro" id="IPR003609">
    <property type="entry name" value="Pan_app"/>
</dbReference>
<keyword evidence="7" id="KW-1185">Reference proteome</keyword>
<keyword evidence="1" id="KW-0732">Signal</keyword>
<dbReference type="OMA" id="WAGMIRV"/>
<proteinExistence type="predicted"/>
<evidence type="ECO:0000259" key="2">
    <source>
        <dbReference type="Pfam" id="PF14295"/>
    </source>
</evidence>
<evidence type="ECO:0000259" key="4">
    <source>
        <dbReference type="Pfam" id="PF16335"/>
    </source>
</evidence>
<dbReference type="Pfam" id="PF16335">
    <property type="entry name" value="GtaA_6_Hairpin"/>
    <property type="match status" value="1"/>
</dbReference>
<dbReference type="Gene3D" id="3.50.4.10">
    <property type="entry name" value="Hepatocyte Growth Factor"/>
    <property type="match status" value="1"/>
</dbReference>
<sequence length="788" mass="84763">MRSLVLALAAVAGIAAGEAGFRPPSVPLFARAPFYSVWSAADRLTDETTSWGANGASTEVVAAVRVDGATYRVMGQASGSDEWTVQLGKDIPGNDLPGMPVSLPENKWEACQQRCNATGACSAWAFGPAGCGGDPQEAQCWLKSSSGLVMDNSCRDFGTRPTGRGFPANTTAQQLSVDVLPTRTVYSFRAGGAVVNLTFTTPFVPGEAMEAAWAREASMLDVSAASADGAAHDVAFYFDATADLVTDSIDTAVAYGVYPQSAGVATTGWMQASSPQSFSQMQGQDRVSFGKLVLAASAGWSTGLASGRVVRGVFASGSTPRGGQSIFDSGSSTPGTDNPVLWASASVRVAAGGAASSVGGGTIALAMSFDPAFSYFGRLLRPYWTTLYSSDQAMAEAAVTEHPAVLAACVALDANITGRLQAAGGDDYRIVGSMAYRQSWSSTTPVWDPATSSRWLMLKEISSGSDSQTSDVIYPAFPLYGWADPAAAWQMLIPLMEYANNGTDVQYNLAWAPHHLGKYPVGDIGPSQQEQMPVEETAFMLISLAYLEERLGDGKDTWLPRKYWPLVDTWGEFLRAKAEIPGLELCTDDFLGPIPNNTNLAAKGIIGMGAYARLMRARGNDTVASEYEALAVQYTKFWQDHCWALDHYQLKYSDPALLSWSTKYNFMLQQALANINQTKPSPTLANFPFASSIIQTELDYYNNHQFNKYGVPLYSEATFAKADWFSFIGAIMDKPGFLRVMAALRAFLNDTPQRVPFSDWYDSISGDQRGFRNRAVVGGVFARLYLGY</sequence>
<evidence type="ECO:0000259" key="3">
    <source>
        <dbReference type="Pfam" id="PF16334"/>
    </source>
</evidence>
<feature type="domain" description="Apple" evidence="2">
    <location>
        <begin position="90"/>
        <end position="143"/>
    </location>
</feature>
<comment type="caution">
    <text evidence="6">The sequence shown here is derived from an EMBL/GenBank/DDBJ whole genome shotgun (WGS) entry which is preliminary data.</text>
</comment>